<reference evidence="1" key="1">
    <citation type="journal article" date="2021" name="PeerJ">
        <title>Extensive microbial diversity within the chicken gut microbiome revealed by metagenomics and culture.</title>
        <authorList>
            <person name="Gilroy R."/>
            <person name="Ravi A."/>
            <person name="Getino M."/>
            <person name="Pursley I."/>
            <person name="Horton D.L."/>
            <person name="Alikhan N.F."/>
            <person name="Baker D."/>
            <person name="Gharbi K."/>
            <person name="Hall N."/>
            <person name="Watson M."/>
            <person name="Adriaenssens E.M."/>
            <person name="Foster-Nyarko E."/>
            <person name="Jarju S."/>
            <person name="Secka A."/>
            <person name="Antonio M."/>
            <person name="Oren A."/>
            <person name="Chaudhuri R.R."/>
            <person name="La Ragione R."/>
            <person name="Hildebrand F."/>
            <person name="Pallen M.J."/>
        </authorList>
    </citation>
    <scope>NUCLEOTIDE SEQUENCE</scope>
    <source>
        <strain evidence="1">CHK192-19661</strain>
    </source>
</reference>
<gene>
    <name evidence="1" type="ORF">H9726_04265</name>
</gene>
<proteinExistence type="predicted"/>
<accession>A0A9D2IHX2</accession>
<dbReference type="AlphaFoldDB" id="A0A9D2IHX2"/>
<evidence type="ECO:0000313" key="2">
    <source>
        <dbReference type="Proteomes" id="UP000824025"/>
    </source>
</evidence>
<reference evidence="1" key="2">
    <citation type="submission" date="2021-04" db="EMBL/GenBank/DDBJ databases">
        <authorList>
            <person name="Gilroy R."/>
        </authorList>
    </citation>
    <scope>NUCLEOTIDE SEQUENCE</scope>
    <source>
        <strain evidence="1">CHK192-19661</strain>
    </source>
</reference>
<evidence type="ECO:0000313" key="1">
    <source>
        <dbReference type="EMBL" id="HIZ09685.1"/>
    </source>
</evidence>
<protein>
    <submittedName>
        <fullName evidence="1">Uncharacterized protein</fullName>
    </submittedName>
</protein>
<name>A0A9D2IHX2_9FIRM</name>
<sequence length="61" mass="6699">MMHRNLDAQFKEIVGKCGDSDVYYLPMDIVESGGYNGHPGKSGQKAGAEQLVRFLHDNGIC</sequence>
<comment type="caution">
    <text evidence="1">The sequence shown here is derived from an EMBL/GenBank/DDBJ whole genome shotgun (WGS) entry which is preliminary data.</text>
</comment>
<dbReference type="Proteomes" id="UP000824025">
    <property type="component" value="Unassembled WGS sequence"/>
</dbReference>
<dbReference type="EMBL" id="DXCF01000021">
    <property type="protein sequence ID" value="HIZ09685.1"/>
    <property type="molecule type" value="Genomic_DNA"/>
</dbReference>
<organism evidence="1 2">
    <name type="scientific">Candidatus Borkfalkia avicola</name>
    <dbReference type="NCBI Taxonomy" id="2838503"/>
    <lineage>
        <taxon>Bacteria</taxon>
        <taxon>Bacillati</taxon>
        <taxon>Bacillota</taxon>
        <taxon>Clostridia</taxon>
        <taxon>Christensenellales</taxon>
        <taxon>Christensenellaceae</taxon>
        <taxon>Candidatus Borkfalkia</taxon>
    </lineage>
</organism>